<feature type="domain" description="DUF3868" evidence="4">
    <location>
        <begin position="21"/>
        <end position="106"/>
    </location>
</feature>
<keyword evidence="2" id="KW-0472">Membrane</keyword>
<protein>
    <submittedName>
        <fullName evidence="5">DUF3868 domain-containing protein</fullName>
    </submittedName>
</protein>
<dbReference type="InterPro" id="IPR006665">
    <property type="entry name" value="OmpA-like"/>
</dbReference>
<accession>A0ABS2EYB7</accession>
<dbReference type="EMBL" id="JACJJW010000052">
    <property type="protein sequence ID" value="MBM6759682.1"/>
    <property type="molecule type" value="Genomic_DNA"/>
</dbReference>
<gene>
    <name evidence="5" type="ORF">H6A31_13510</name>
</gene>
<dbReference type="Proteomes" id="UP000703295">
    <property type="component" value="Unassembled WGS sequence"/>
</dbReference>
<comment type="subcellular location">
    <subcellularLocation>
        <location evidence="1">Membrane</location>
    </subcellularLocation>
</comment>
<dbReference type="PRINTS" id="PR01021">
    <property type="entry name" value="OMPADOMAIN"/>
</dbReference>
<proteinExistence type="predicted"/>
<dbReference type="InterPro" id="IPR036737">
    <property type="entry name" value="OmpA-like_sf"/>
</dbReference>
<dbReference type="Gene3D" id="3.30.1330.60">
    <property type="entry name" value="OmpA-like domain"/>
    <property type="match status" value="1"/>
</dbReference>
<evidence type="ECO:0000259" key="4">
    <source>
        <dbReference type="Pfam" id="PF12984"/>
    </source>
</evidence>
<evidence type="ECO:0000256" key="2">
    <source>
        <dbReference type="ARBA" id="ARBA00023136"/>
    </source>
</evidence>
<dbReference type="SUPFAM" id="SSF103088">
    <property type="entry name" value="OmpA-like"/>
    <property type="match status" value="1"/>
</dbReference>
<dbReference type="Pfam" id="PF12984">
    <property type="entry name" value="DUF3868"/>
    <property type="match status" value="1"/>
</dbReference>
<dbReference type="InterPro" id="IPR006664">
    <property type="entry name" value="OMP_bac"/>
</dbReference>
<evidence type="ECO:0000313" key="6">
    <source>
        <dbReference type="Proteomes" id="UP000703295"/>
    </source>
</evidence>
<dbReference type="InterPro" id="IPR024480">
    <property type="entry name" value="DUF3868"/>
</dbReference>
<comment type="caution">
    <text evidence="5">The sequence shown here is derived from an EMBL/GenBank/DDBJ whole genome shotgun (WGS) entry which is preliminary data.</text>
</comment>
<dbReference type="InterPro" id="IPR011990">
    <property type="entry name" value="TPR-like_helical_dom_sf"/>
</dbReference>
<evidence type="ECO:0000259" key="3">
    <source>
        <dbReference type="Pfam" id="PF00691"/>
    </source>
</evidence>
<name>A0ABS2EYB7_9BACE</name>
<feature type="domain" description="OmpA-like" evidence="3">
    <location>
        <begin position="202"/>
        <end position="289"/>
    </location>
</feature>
<evidence type="ECO:0000256" key="1">
    <source>
        <dbReference type="ARBA" id="ARBA00004370"/>
    </source>
</evidence>
<dbReference type="Pfam" id="PF00691">
    <property type="entry name" value="OmpA"/>
    <property type="match status" value="1"/>
</dbReference>
<organism evidence="5 6">
    <name type="scientific">Bacteroides mediterraneensis</name>
    <dbReference type="NCBI Taxonomy" id="1841856"/>
    <lineage>
        <taxon>Bacteria</taxon>
        <taxon>Pseudomonadati</taxon>
        <taxon>Bacteroidota</taxon>
        <taxon>Bacteroidia</taxon>
        <taxon>Bacteroidales</taxon>
        <taxon>Bacteroidaceae</taxon>
        <taxon>Bacteroides</taxon>
    </lineage>
</organism>
<sequence>MMEERTMKKYIISLAFVLAAGIPVFGQTSYLSEIKIVNREVVKTGDRQANVKMTVSLDNLDMKNQHSLRVVPVILSADGSQQQELPSFVINGKVRDKVQQRTEAFEDTDLNPDAVVKVRRKNGTAQTLDYDASVPFKRWMIGGDLRLRAYVTGCALCDEGDENTSTGDIFPPMTPAYYSPFLQPKEEIVKRRSETRSARLQFRQDSHRIDPKFKNNAAELDTVRNSISLVEDNNDLTITGIYVTGYASPEGTFAYNMKLSERRAKAFTEYMKDDLKSVDPKLYHVDWKGEDWVGLRAEVVKHPQLLKIDEVLNIIDNCGDDKDACEEQLKALVPPEIYKRLLNEMYGPVRRNEYRIEYNVRHFDLAEGKEMIKTRPDLMSVSEIQKVADSYGKGSPEYIDCLMRGAKAYPNDVTAVNNAALALIEANRTDEAIRLLENAPAEGELLNMKGVAYVKAGQYDKASQAFSEAQTKGYSQAGENLKLLKQYVEYMAE</sequence>
<keyword evidence="6" id="KW-1185">Reference proteome</keyword>
<dbReference type="Gene3D" id="1.25.40.10">
    <property type="entry name" value="Tetratricopeptide repeat domain"/>
    <property type="match status" value="1"/>
</dbReference>
<reference evidence="5 6" key="1">
    <citation type="journal article" date="2021" name="Sci. Rep.">
        <title>The distribution of antibiotic resistance genes in chicken gut microbiota commensals.</title>
        <authorList>
            <person name="Juricova H."/>
            <person name="Matiasovicova J."/>
            <person name="Kubasova T."/>
            <person name="Cejkova D."/>
            <person name="Rychlik I."/>
        </authorList>
    </citation>
    <scope>NUCLEOTIDE SEQUENCE [LARGE SCALE GENOMIC DNA]</scope>
    <source>
        <strain evidence="5 6">An801</strain>
    </source>
</reference>
<evidence type="ECO:0000313" key="5">
    <source>
        <dbReference type="EMBL" id="MBM6759682.1"/>
    </source>
</evidence>
<dbReference type="SUPFAM" id="SSF48452">
    <property type="entry name" value="TPR-like"/>
    <property type="match status" value="1"/>
</dbReference>